<dbReference type="Pfam" id="PF13450">
    <property type="entry name" value="NAD_binding_8"/>
    <property type="match status" value="1"/>
</dbReference>
<dbReference type="Pfam" id="PF00037">
    <property type="entry name" value="Fer4"/>
    <property type="match status" value="1"/>
</dbReference>
<dbReference type="PANTHER" id="PTHR43498:SF1">
    <property type="entry name" value="COB--COM HETERODISULFIDE REDUCTASE IRON-SULFUR SUBUNIT A"/>
    <property type="match status" value="1"/>
</dbReference>
<feature type="domain" description="4Fe-4S ferredoxin-type" evidence="9">
    <location>
        <begin position="618"/>
        <end position="647"/>
    </location>
</feature>
<evidence type="ECO:0000256" key="6">
    <source>
        <dbReference type="ARBA" id="ARBA00023002"/>
    </source>
</evidence>
<evidence type="ECO:0000313" key="10">
    <source>
        <dbReference type="EMBL" id="SDL71816.1"/>
    </source>
</evidence>
<dbReference type="InterPro" id="IPR039650">
    <property type="entry name" value="HdrA-like"/>
</dbReference>
<keyword evidence="5" id="KW-0285">Flavoprotein</keyword>
<comment type="cofactor">
    <cofactor evidence="1">
        <name>FAD</name>
        <dbReference type="ChEBI" id="CHEBI:57692"/>
    </cofactor>
</comment>
<dbReference type="InterPro" id="IPR036188">
    <property type="entry name" value="FAD/NAD-bd_sf"/>
</dbReference>
<sequence length="661" mass="71864">MARIGVFICWCGANIADSVDIDRAVRAADDMEGVVLARDYEYMCSDQGQQLIADAIEEHNLERVVVASCSPRMHEETFRAVAEEAGLNPYLVEIANIREHCSWVHDESDEATDKAISLIKAAVARADLGEKLYPDEIGMTRRALIIGGGIAGIQAALDIAEAGYKVDIVERSPSIGGRMAMLEKTFPTLDCSACILTPKMVEASSHENIELLTYSEVEDVSGYIGNFKVDVKRRARSVAEEDCNGCGSCLQKCPVDDIPHEFDGGLGTRSAIYTPYPQAVPGTPVIDRENCQKFADGSCGICQQICPVDAVEYEQKDKIETREYGAVLVATGYDLIDLDDFGEYQYQNSSDVVTSLEFERLINPSGPTEGKLKRLSNGETPEKIVFVQCVGSRDETERGNSHCSKVCCMYTAKHAMLVKEKYPDAEAYVFYIDIRTAGKDFDEFHRRAVEEYGVKYIKGQVGKVFPEGEKLQVRGVDSLSGETIEIDADMVVLVAGMINNGESGSLTQKLGINTGSSGFYSEAHSKLRPVETEVAGVYLAGACQGPKDIPETVAQASGAAAKIQGLFSNDKLASDPVVAEVDKSRCSGCFFCAEMCPYDAIDKEDICKDWRGEELTRTVAEVNEALCQGCGGCTASCRSEAIDLKGYKNEGIAAEVDAICQ</sequence>
<dbReference type="STRING" id="321763.SAMN04488692_10822"/>
<dbReference type="OrthoDB" id="430408at2"/>
<proteinExistence type="inferred from homology"/>
<keyword evidence="6" id="KW-0560">Oxidoreductase</keyword>
<evidence type="ECO:0000259" key="9">
    <source>
        <dbReference type="PROSITE" id="PS51379"/>
    </source>
</evidence>
<dbReference type="GO" id="GO:0016491">
    <property type="term" value="F:oxidoreductase activity"/>
    <property type="evidence" value="ECO:0007669"/>
    <property type="project" value="UniProtKB-KW"/>
</dbReference>
<dbReference type="RefSeq" id="WP_089759510.1">
    <property type="nucleotide sequence ID" value="NZ_FNGO01000008.1"/>
</dbReference>
<evidence type="ECO:0000256" key="4">
    <source>
        <dbReference type="ARBA" id="ARBA00022723"/>
    </source>
</evidence>
<dbReference type="SUPFAM" id="SSF54862">
    <property type="entry name" value="4Fe-4S ferredoxins"/>
    <property type="match status" value="1"/>
</dbReference>
<evidence type="ECO:0000313" key="11">
    <source>
        <dbReference type="Proteomes" id="UP000199476"/>
    </source>
</evidence>
<reference evidence="10 11" key="1">
    <citation type="submission" date="2016-10" db="EMBL/GenBank/DDBJ databases">
        <authorList>
            <person name="de Groot N.N."/>
        </authorList>
    </citation>
    <scope>NUCLEOTIDE SEQUENCE [LARGE SCALE GENOMIC DNA]</scope>
    <source>
        <strain evidence="10 11">SLAS-1</strain>
    </source>
</reference>
<keyword evidence="3" id="KW-0004">4Fe-4S</keyword>
<dbReference type="Gene3D" id="3.30.70.20">
    <property type="match status" value="2"/>
</dbReference>
<dbReference type="AlphaFoldDB" id="A0A1G9MC31"/>
<protein>
    <submittedName>
        <fullName evidence="10">Heterodisulfide reductase subunit A</fullName>
    </submittedName>
</protein>
<dbReference type="SUPFAM" id="SSF51905">
    <property type="entry name" value="FAD/NAD(P)-binding domain"/>
    <property type="match status" value="1"/>
</dbReference>
<dbReference type="PROSITE" id="PS00198">
    <property type="entry name" value="4FE4S_FER_1"/>
    <property type="match status" value="2"/>
</dbReference>
<organism evidence="10 11">
    <name type="scientific">Halarsenatibacter silvermanii</name>
    <dbReference type="NCBI Taxonomy" id="321763"/>
    <lineage>
        <taxon>Bacteria</taxon>
        <taxon>Bacillati</taxon>
        <taxon>Bacillota</taxon>
        <taxon>Clostridia</taxon>
        <taxon>Halanaerobiales</taxon>
        <taxon>Halarsenatibacteraceae</taxon>
        <taxon>Halarsenatibacter</taxon>
    </lineage>
</organism>
<evidence type="ECO:0000256" key="1">
    <source>
        <dbReference type="ARBA" id="ARBA00001974"/>
    </source>
</evidence>
<evidence type="ECO:0000256" key="8">
    <source>
        <dbReference type="ARBA" id="ARBA00023014"/>
    </source>
</evidence>
<dbReference type="Proteomes" id="UP000199476">
    <property type="component" value="Unassembled WGS sequence"/>
</dbReference>
<dbReference type="PROSITE" id="PS51379">
    <property type="entry name" value="4FE4S_FER_2"/>
    <property type="match status" value="4"/>
</dbReference>
<feature type="domain" description="4Fe-4S ferredoxin-type" evidence="9">
    <location>
        <begin position="577"/>
        <end position="606"/>
    </location>
</feature>
<keyword evidence="7" id="KW-0408">Iron</keyword>
<feature type="domain" description="4Fe-4S ferredoxin-type" evidence="9">
    <location>
        <begin position="282"/>
        <end position="316"/>
    </location>
</feature>
<evidence type="ECO:0000256" key="2">
    <source>
        <dbReference type="ARBA" id="ARBA00006561"/>
    </source>
</evidence>
<name>A0A1G9MC31_9FIRM</name>
<dbReference type="Gene3D" id="3.50.50.60">
    <property type="entry name" value="FAD/NAD(P)-binding domain"/>
    <property type="match status" value="1"/>
</dbReference>
<gene>
    <name evidence="10" type="ORF">SAMN04488692_10822</name>
</gene>
<keyword evidence="8" id="KW-0411">Iron-sulfur</keyword>
<evidence type="ECO:0000256" key="7">
    <source>
        <dbReference type="ARBA" id="ARBA00023004"/>
    </source>
</evidence>
<keyword evidence="11" id="KW-1185">Reference proteome</keyword>
<accession>A0A1G9MC31</accession>
<feature type="domain" description="4Fe-4S ferredoxin-type" evidence="9">
    <location>
        <begin position="234"/>
        <end position="263"/>
    </location>
</feature>
<dbReference type="GO" id="GO:0046872">
    <property type="term" value="F:metal ion binding"/>
    <property type="evidence" value="ECO:0007669"/>
    <property type="project" value="UniProtKB-KW"/>
</dbReference>
<keyword evidence="5" id="KW-0274">FAD</keyword>
<dbReference type="Gene3D" id="3.40.50.720">
    <property type="entry name" value="NAD(P)-binding Rossmann-like Domain"/>
    <property type="match status" value="1"/>
</dbReference>
<evidence type="ECO:0000256" key="3">
    <source>
        <dbReference type="ARBA" id="ARBA00022485"/>
    </source>
</evidence>
<keyword evidence="4" id="KW-0479">Metal-binding</keyword>
<evidence type="ECO:0000256" key="5">
    <source>
        <dbReference type="ARBA" id="ARBA00022827"/>
    </source>
</evidence>
<dbReference type="GO" id="GO:0051539">
    <property type="term" value="F:4 iron, 4 sulfur cluster binding"/>
    <property type="evidence" value="ECO:0007669"/>
    <property type="project" value="UniProtKB-KW"/>
</dbReference>
<comment type="similarity">
    <text evidence="2">Belongs to the HdrA family.</text>
</comment>
<dbReference type="InterPro" id="IPR017896">
    <property type="entry name" value="4Fe4S_Fe-S-bd"/>
</dbReference>
<dbReference type="InterPro" id="IPR017900">
    <property type="entry name" value="4Fe4S_Fe_S_CS"/>
</dbReference>
<dbReference type="PANTHER" id="PTHR43498">
    <property type="entry name" value="FERREDOXIN:COB-COM HETERODISULFIDE REDUCTASE SUBUNIT A"/>
    <property type="match status" value="1"/>
</dbReference>
<dbReference type="EMBL" id="FNGO01000008">
    <property type="protein sequence ID" value="SDL71816.1"/>
    <property type="molecule type" value="Genomic_DNA"/>
</dbReference>